<dbReference type="Proteomes" id="UP001433638">
    <property type="component" value="Unassembled WGS sequence"/>
</dbReference>
<dbReference type="PANTHER" id="PTHR30520">
    <property type="entry name" value="FORMATE TRANSPORTER-RELATED"/>
    <property type="match status" value="1"/>
</dbReference>
<keyword evidence="8" id="KW-1185">Reference proteome</keyword>
<gene>
    <name evidence="7" type="ORF">ABNW52_13350</name>
</gene>
<dbReference type="RefSeq" id="WP_349588678.1">
    <property type="nucleotide sequence ID" value="NZ_JBEFLD010000006.1"/>
</dbReference>
<feature type="transmembrane region" description="Helical" evidence="6">
    <location>
        <begin position="193"/>
        <end position="219"/>
    </location>
</feature>
<keyword evidence="4 6" id="KW-0472">Membrane</keyword>
<comment type="similarity">
    <text evidence="5">Belongs to the FNT transporter (TC 1.A.16) family.</text>
</comment>
<dbReference type="InterPro" id="IPR000292">
    <property type="entry name" value="For/NO2_transpt"/>
</dbReference>
<evidence type="ECO:0000256" key="6">
    <source>
        <dbReference type="SAM" id="Phobius"/>
    </source>
</evidence>
<feature type="transmembrane region" description="Helical" evidence="6">
    <location>
        <begin position="67"/>
        <end position="88"/>
    </location>
</feature>
<keyword evidence="2 6" id="KW-0812">Transmembrane</keyword>
<protein>
    <submittedName>
        <fullName evidence="7">Formate/nitrite transporter family protein</fullName>
    </submittedName>
</protein>
<comment type="caution">
    <text evidence="7">The sequence shown here is derived from an EMBL/GenBank/DDBJ whole genome shotgun (WGS) entry which is preliminary data.</text>
</comment>
<keyword evidence="3 6" id="KW-1133">Transmembrane helix</keyword>
<accession>A0ABV1M5Y0</accession>
<evidence type="ECO:0000256" key="4">
    <source>
        <dbReference type="ARBA" id="ARBA00023136"/>
    </source>
</evidence>
<feature type="transmembrane region" description="Helical" evidence="6">
    <location>
        <begin position="109"/>
        <end position="132"/>
    </location>
</feature>
<dbReference type="Gene3D" id="1.20.1080.10">
    <property type="entry name" value="Glycerol uptake facilitator protein"/>
    <property type="match status" value="1"/>
</dbReference>
<name>A0ABV1M5Y0_9NEIS</name>
<organism evidence="7 8">
    <name type="scientific">Vogesella oryzagri</name>
    <dbReference type="NCBI Taxonomy" id="3160864"/>
    <lineage>
        <taxon>Bacteria</taxon>
        <taxon>Pseudomonadati</taxon>
        <taxon>Pseudomonadota</taxon>
        <taxon>Betaproteobacteria</taxon>
        <taxon>Neisseriales</taxon>
        <taxon>Chromobacteriaceae</taxon>
        <taxon>Vogesella</taxon>
    </lineage>
</organism>
<dbReference type="InterPro" id="IPR023271">
    <property type="entry name" value="Aquaporin-like"/>
</dbReference>
<evidence type="ECO:0000256" key="1">
    <source>
        <dbReference type="ARBA" id="ARBA00004141"/>
    </source>
</evidence>
<dbReference type="Pfam" id="PF01226">
    <property type="entry name" value="Form_Nir_trans"/>
    <property type="match status" value="1"/>
</dbReference>
<reference evidence="7" key="1">
    <citation type="submission" date="2024-06" db="EMBL/GenBank/DDBJ databases">
        <title>Genome sequence of Vogesella sp. MAHUQ-64.</title>
        <authorList>
            <person name="Huq M.A."/>
        </authorList>
    </citation>
    <scope>NUCLEOTIDE SEQUENCE</scope>
    <source>
        <strain evidence="7">MAHUQ-64</strain>
    </source>
</reference>
<evidence type="ECO:0000313" key="8">
    <source>
        <dbReference type="Proteomes" id="UP001433638"/>
    </source>
</evidence>
<feature type="transmembrane region" description="Helical" evidence="6">
    <location>
        <begin position="162"/>
        <end position="181"/>
    </location>
</feature>
<proteinExistence type="inferred from homology"/>
<dbReference type="PROSITE" id="PS01006">
    <property type="entry name" value="FORMATE_NITRITE_TP_2"/>
    <property type="match status" value="1"/>
</dbReference>
<dbReference type="InterPro" id="IPR024002">
    <property type="entry name" value="For/NO2_transpt_CS"/>
</dbReference>
<comment type="subcellular location">
    <subcellularLocation>
        <location evidence="1">Membrane</location>
        <topology evidence="1">Multi-pass membrane protein</topology>
    </subcellularLocation>
</comment>
<evidence type="ECO:0000313" key="7">
    <source>
        <dbReference type="EMBL" id="MEQ6291598.1"/>
    </source>
</evidence>
<evidence type="ECO:0000256" key="3">
    <source>
        <dbReference type="ARBA" id="ARBA00022989"/>
    </source>
</evidence>
<feature type="transmembrane region" description="Helical" evidence="6">
    <location>
        <begin position="34"/>
        <end position="55"/>
    </location>
</feature>
<dbReference type="PANTHER" id="PTHR30520:SF6">
    <property type="entry name" value="FORMATE_NITRATE FAMILY TRANSPORTER (EUROFUNG)"/>
    <property type="match status" value="1"/>
</dbReference>
<feature type="transmembrane region" description="Helical" evidence="6">
    <location>
        <begin position="239"/>
        <end position="265"/>
    </location>
</feature>
<dbReference type="EMBL" id="JBEFLD010000006">
    <property type="protein sequence ID" value="MEQ6291598.1"/>
    <property type="molecule type" value="Genomic_DNA"/>
</dbReference>
<sequence length="277" mass="28707">MALYGFDAFSPAQIAEKVEQVGVSKARLPLLQMLLLGMLAGAFIALGAMYYVLVASDATLGFAASRVLGGVVFSLGLLLVVVAGAELFTGNNLLAMAWADGRISSRELLCNWLLVAAANFAGAAGMALLVWLSGHPAMNGGRVAALVVQLASAKCAAPLAALFWKGVLCNILVCLAVWMALAGRSVTDKFIAIVIPVSAFVAAGFEHSIANMYLIPLALLLRDSVPPELVSPALGVVGMLRNLAVVIAGNLLGGSVLVALVYYLIYRRGTQPPAASP</sequence>
<evidence type="ECO:0000256" key="5">
    <source>
        <dbReference type="ARBA" id="ARBA00049660"/>
    </source>
</evidence>
<dbReference type="PROSITE" id="PS01005">
    <property type="entry name" value="FORMATE_NITRITE_TP_1"/>
    <property type="match status" value="1"/>
</dbReference>
<evidence type="ECO:0000256" key="2">
    <source>
        <dbReference type="ARBA" id="ARBA00022692"/>
    </source>
</evidence>